<evidence type="ECO:0000256" key="1">
    <source>
        <dbReference type="SAM" id="SignalP"/>
    </source>
</evidence>
<dbReference type="Proteomes" id="UP001408356">
    <property type="component" value="Unassembled WGS sequence"/>
</dbReference>
<name>A0ABR2V3H9_9PEZI</name>
<proteinExistence type="predicted"/>
<gene>
    <name evidence="2" type="ORF">SUNI508_06180</name>
</gene>
<protein>
    <recommendedName>
        <fullName evidence="4">AA1-like domain-containing protein</fullName>
    </recommendedName>
</protein>
<feature type="signal peptide" evidence="1">
    <location>
        <begin position="1"/>
        <end position="21"/>
    </location>
</feature>
<feature type="chain" id="PRO_5047049251" description="AA1-like domain-containing protein" evidence="1">
    <location>
        <begin position="22"/>
        <end position="156"/>
    </location>
</feature>
<accession>A0ABR2V3H9</accession>
<evidence type="ECO:0000313" key="3">
    <source>
        <dbReference type="Proteomes" id="UP001408356"/>
    </source>
</evidence>
<sequence length="156" mass="16349">MLRAGLLGTVLLFAAASFTAAQPVWPHYSVEQEHFEVLSMRAAMPLNPSAVYDVTCMDSNLKIVFHDQNVAQLSICGGIAGSVTKCKGGPSDTVGHSGSAKFTLTPASPDSTINISKDRWEQCIRAARAICPTGSMAGVCSGGTTSGDLKFSLDHS</sequence>
<reference evidence="2 3" key="1">
    <citation type="journal article" date="2024" name="J. Plant Pathol.">
        <title>Sequence and assembly of the genome of Seiridium unicorne, isolate CBS 538.82, causal agent of cypress canker disease.</title>
        <authorList>
            <person name="Scali E."/>
            <person name="Rocca G.D."/>
            <person name="Danti R."/>
            <person name="Garbelotto M."/>
            <person name="Barberini S."/>
            <person name="Baroncelli R."/>
            <person name="Emiliani G."/>
        </authorList>
    </citation>
    <scope>NUCLEOTIDE SEQUENCE [LARGE SCALE GENOMIC DNA]</scope>
    <source>
        <strain evidence="2 3">BM-138-508</strain>
    </source>
</reference>
<keyword evidence="1" id="KW-0732">Signal</keyword>
<organism evidence="2 3">
    <name type="scientific">Seiridium unicorne</name>
    <dbReference type="NCBI Taxonomy" id="138068"/>
    <lineage>
        <taxon>Eukaryota</taxon>
        <taxon>Fungi</taxon>
        <taxon>Dikarya</taxon>
        <taxon>Ascomycota</taxon>
        <taxon>Pezizomycotina</taxon>
        <taxon>Sordariomycetes</taxon>
        <taxon>Xylariomycetidae</taxon>
        <taxon>Amphisphaeriales</taxon>
        <taxon>Sporocadaceae</taxon>
        <taxon>Seiridium</taxon>
    </lineage>
</organism>
<comment type="caution">
    <text evidence="2">The sequence shown here is derived from an EMBL/GenBank/DDBJ whole genome shotgun (WGS) entry which is preliminary data.</text>
</comment>
<keyword evidence="3" id="KW-1185">Reference proteome</keyword>
<dbReference type="EMBL" id="JARVKF010000212">
    <property type="protein sequence ID" value="KAK9421035.1"/>
    <property type="molecule type" value="Genomic_DNA"/>
</dbReference>
<evidence type="ECO:0000313" key="2">
    <source>
        <dbReference type="EMBL" id="KAK9421035.1"/>
    </source>
</evidence>
<evidence type="ECO:0008006" key="4">
    <source>
        <dbReference type="Google" id="ProtNLM"/>
    </source>
</evidence>